<name>A0A8H3Z9H0_VENIN</name>
<comment type="caution">
    <text evidence="3">The sequence shown here is derived from an EMBL/GenBank/DDBJ whole genome shotgun (WGS) entry which is preliminary data.</text>
</comment>
<sequence length="751" mass="85164">MSSNRPSNFPGHRAKSGSNDYQDPILHRTGSLGNNRESFMVPHTARTFADHPNMSPYDWPSMQKDDDTELPETSARPVPARSASHASRLELLPHIRPWDRNLDVGQDRAAELTRNLSSRDKPMAAQRKPSLEHQRNHIGPSNNSTRRGYNASQERSSPGGNSGSSQRTHPQDRVQEREKKGPPVAYNRHAANVEGAATKDMAPFFNSSGNLRESRSAVGVDTFIQSLKDRPLPERGLSRDNYEHEQSMASLLPGRKVSFESTSYDQPRRHGSKNAFQRDERFRNNHGDKSNNSYSLFPPQNDSYGDQYRHGESTLHRSPEDYRHQQSQVSPPIRQPHRNIGFKSPNSASSLRPNSHQMFDPQYHRNNEPTLQQGHVPAQEQPNFASANNNGAVQRNKSLHFRRDDVPMANLHTADARAMVSDGEIQGRTIALYQDLKLICCQCNEHSQLCNPGHKEGWDLTPFCCYGGLGHSCYHIPCSNCGFHSRKLRKMAVWPTRRTITENTLAFDSVRWTWLCYRCGAAKRTDSPPGSHPLSWQKKWECDGCGKDWNDTCPTFLIDDGDVEELNRVAESLLRVPPVRWISPEIKKDKRDIGKRMEGVVHKAGKEFKKLLGKTEVTEIVRPSTSKSHSKHHRFGSFGDKFGHFGEREKASRRDLRKVETMENVAEGSSTPRRRVAERSAPRPEPDVDRRPREERREAVRQRSSPQLGTMGDVDGDRDGDGERDKERKAGNRVKMSEAGAAAYKRKNSMF</sequence>
<feature type="compositionally biased region" description="Basic and acidic residues" evidence="1">
    <location>
        <begin position="307"/>
        <end position="324"/>
    </location>
</feature>
<evidence type="ECO:0000313" key="2">
    <source>
        <dbReference type="EMBL" id="KAE9966495.1"/>
    </source>
</evidence>
<feature type="compositionally biased region" description="Basic and acidic residues" evidence="1">
    <location>
        <begin position="641"/>
        <end position="661"/>
    </location>
</feature>
<protein>
    <submittedName>
        <fullName evidence="3">Uncharacterized protein</fullName>
    </submittedName>
</protein>
<feature type="compositionally biased region" description="Basic and acidic residues" evidence="1">
    <location>
        <begin position="169"/>
        <end position="181"/>
    </location>
</feature>
<proteinExistence type="predicted"/>
<feature type="compositionally biased region" description="Polar residues" evidence="1">
    <location>
        <begin position="344"/>
        <end position="357"/>
    </location>
</feature>
<feature type="compositionally biased region" description="Basic and acidic residues" evidence="1">
    <location>
        <begin position="675"/>
        <end position="701"/>
    </location>
</feature>
<dbReference type="EMBL" id="WNWS01000052">
    <property type="protein sequence ID" value="KAE9984296.1"/>
    <property type="molecule type" value="Genomic_DNA"/>
</dbReference>
<dbReference type="Proteomes" id="UP000490939">
    <property type="component" value="Unassembled WGS sequence"/>
</dbReference>
<feature type="region of interest" description="Disordered" evidence="1">
    <location>
        <begin position="261"/>
        <end position="369"/>
    </location>
</feature>
<dbReference type="Proteomes" id="UP000447873">
    <property type="component" value="Unassembled WGS sequence"/>
</dbReference>
<keyword evidence="5" id="KW-1185">Reference proteome</keyword>
<reference evidence="3 4" key="1">
    <citation type="submission" date="2018-12" db="EMBL/GenBank/DDBJ databases">
        <title>Venturia inaequalis Genome Resource.</title>
        <authorList>
            <person name="Lichtner F.J."/>
        </authorList>
    </citation>
    <scope>NUCLEOTIDE SEQUENCE [LARGE SCALE GENOMIC DNA]</scope>
    <source>
        <strain evidence="3 4">120213</strain>
        <strain evidence="2 5">DMI_063113</strain>
    </source>
</reference>
<accession>A0A8H3Z9H0</accession>
<feature type="compositionally biased region" description="Polar residues" evidence="1">
    <location>
        <begin position="139"/>
        <end position="168"/>
    </location>
</feature>
<feature type="compositionally biased region" description="Basic and acidic residues" evidence="1">
    <location>
        <begin position="276"/>
        <end position="289"/>
    </location>
</feature>
<feature type="compositionally biased region" description="Polar residues" evidence="1">
    <location>
        <begin position="290"/>
        <end position="304"/>
    </location>
</feature>
<evidence type="ECO:0000313" key="4">
    <source>
        <dbReference type="Proteomes" id="UP000447873"/>
    </source>
</evidence>
<dbReference type="AlphaFoldDB" id="A0A8H3Z9H0"/>
<dbReference type="EMBL" id="WNWR01000987">
    <property type="protein sequence ID" value="KAE9966495.1"/>
    <property type="molecule type" value="Genomic_DNA"/>
</dbReference>
<organism evidence="3 4">
    <name type="scientific">Venturia inaequalis</name>
    <name type="common">Apple scab fungus</name>
    <dbReference type="NCBI Taxonomy" id="5025"/>
    <lineage>
        <taxon>Eukaryota</taxon>
        <taxon>Fungi</taxon>
        <taxon>Dikarya</taxon>
        <taxon>Ascomycota</taxon>
        <taxon>Pezizomycotina</taxon>
        <taxon>Dothideomycetes</taxon>
        <taxon>Pleosporomycetidae</taxon>
        <taxon>Venturiales</taxon>
        <taxon>Venturiaceae</taxon>
        <taxon>Venturia</taxon>
    </lineage>
</organism>
<feature type="compositionally biased region" description="Basic and acidic residues" evidence="1">
    <location>
        <begin position="715"/>
        <end position="730"/>
    </location>
</feature>
<gene>
    <name evidence="2" type="ORF">EG327_011818</name>
    <name evidence="3" type="ORF">EG328_008972</name>
</gene>
<evidence type="ECO:0000313" key="5">
    <source>
        <dbReference type="Proteomes" id="UP000490939"/>
    </source>
</evidence>
<feature type="compositionally biased region" description="Basic and acidic residues" evidence="1">
    <location>
        <begin position="113"/>
        <end position="122"/>
    </location>
</feature>
<evidence type="ECO:0000313" key="3">
    <source>
        <dbReference type="EMBL" id="KAE9984296.1"/>
    </source>
</evidence>
<feature type="region of interest" description="Disordered" evidence="1">
    <location>
        <begin position="619"/>
        <end position="751"/>
    </location>
</feature>
<feature type="region of interest" description="Disordered" evidence="1">
    <location>
        <begin position="113"/>
        <end position="186"/>
    </location>
</feature>
<evidence type="ECO:0000256" key="1">
    <source>
        <dbReference type="SAM" id="MobiDB-lite"/>
    </source>
</evidence>
<feature type="region of interest" description="Disordered" evidence="1">
    <location>
        <begin position="1"/>
        <end position="85"/>
    </location>
</feature>